<dbReference type="EMBL" id="JAUSVY010000003">
    <property type="protein sequence ID" value="MDQ0505141.1"/>
    <property type="molecule type" value="Genomic_DNA"/>
</dbReference>
<proteinExistence type="predicted"/>
<keyword evidence="2" id="KW-1185">Reference proteome</keyword>
<organism evidence="1 2">
    <name type="scientific">Xanthobacter agilis</name>
    <dbReference type="NCBI Taxonomy" id="47492"/>
    <lineage>
        <taxon>Bacteria</taxon>
        <taxon>Pseudomonadati</taxon>
        <taxon>Pseudomonadota</taxon>
        <taxon>Alphaproteobacteria</taxon>
        <taxon>Hyphomicrobiales</taxon>
        <taxon>Xanthobacteraceae</taxon>
        <taxon>Xanthobacter</taxon>
    </lineage>
</organism>
<name>A0ABU0LDD4_XANAG</name>
<dbReference type="Proteomes" id="UP001241747">
    <property type="component" value="Unassembled WGS sequence"/>
</dbReference>
<protein>
    <submittedName>
        <fullName evidence="1">Uncharacterized protein</fullName>
    </submittedName>
</protein>
<evidence type="ECO:0000313" key="1">
    <source>
        <dbReference type="EMBL" id="MDQ0505141.1"/>
    </source>
</evidence>
<sequence>MRPEICLNRCILEMRLDGHEFDTIAVALAECAVDMLVAAGFREAALDGGIEEVVDAIWSHAARLRRHHPAARPRLTLVQGLKP</sequence>
<reference evidence="1 2" key="1">
    <citation type="submission" date="2023-07" db="EMBL/GenBank/DDBJ databases">
        <title>Genomic Encyclopedia of Type Strains, Phase IV (KMG-IV): sequencing the most valuable type-strain genomes for metagenomic binning, comparative biology and taxonomic classification.</title>
        <authorList>
            <person name="Goeker M."/>
        </authorList>
    </citation>
    <scope>NUCLEOTIDE SEQUENCE [LARGE SCALE GENOMIC DNA]</scope>
    <source>
        <strain evidence="1 2">DSM 3770</strain>
    </source>
</reference>
<dbReference type="RefSeq" id="WP_237345640.1">
    <property type="nucleotide sequence ID" value="NZ_JABWGX010000011.1"/>
</dbReference>
<evidence type="ECO:0000313" key="2">
    <source>
        <dbReference type="Proteomes" id="UP001241747"/>
    </source>
</evidence>
<gene>
    <name evidence="1" type="ORF">QOZ94_001923</name>
</gene>
<comment type="caution">
    <text evidence="1">The sequence shown here is derived from an EMBL/GenBank/DDBJ whole genome shotgun (WGS) entry which is preliminary data.</text>
</comment>
<accession>A0ABU0LDD4</accession>